<name>A0AAE8ZQX4_CAEBR</name>
<dbReference type="Proteomes" id="UP000827892">
    <property type="component" value="Chromosome X"/>
</dbReference>
<gene>
    <name evidence="1" type="ORF">L3Y34_012257</name>
</gene>
<accession>A0AAE8ZQX4</accession>
<evidence type="ECO:0000313" key="2">
    <source>
        <dbReference type="Proteomes" id="UP000827892"/>
    </source>
</evidence>
<sequence>MYLESSSFGKWTTKSKFGHWPIDYYDIDWESLKEQTHLLLVYSIVEPLSINTRDSLSHQVHHALKYILSTMISLRRVPIASHLSTQTANPKLLQCKEQKFVSIEMGEHISSRCNG</sequence>
<organism evidence="1 2">
    <name type="scientific">Caenorhabditis briggsae</name>
    <dbReference type="NCBI Taxonomy" id="6238"/>
    <lineage>
        <taxon>Eukaryota</taxon>
        <taxon>Metazoa</taxon>
        <taxon>Ecdysozoa</taxon>
        <taxon>Nematoda</taxon>
        <taxon>Chromadorea</taxon>
        <taxon>Rhabditida</taxon>
        <taxon>Rhabditina</taxon>
        <taxon>Rhabditomorpha</taxon>
        <taxon>Rhabditoidea</taxon>
        <taxon>Rhabditidae</taxon>
        <taxon>Peloderinae</taxon>
        <taxon>Caenorhabditis</taxon>
    </lineage>
</organism>
<dbReference type="AlphaFoldDB" id="A0AAE8ZQX4"/>
<reference evidence="1 2" key="1">
    <citation type="submission" date="2022-05" db="EMBL/GenBank/DDBJ databases">
        <title>Chromosome-level reference genomes for two strains of Caenorhabditis briggsae: an improved platform for comparative genomics.</title>
        <authorList>
            <person name="Stevens L."/>
            <person name="Andersen E.C."/>
        </authorList>
    </citation>
    <scope>NUCLEOTIDE SEQUENCE [LARGE SCALE GENOMIC DNA]</scope>
    <source>
        <strain evidence="1">QX1410_ONT</strain>
        <tissue evidence="1">Whole-organism</tissue>
    </source>
</reference>
<protein>
    <submittedName>
        <fullName evidence="1">Uncharacterized protein</fullName>
    </submittedName>
</protein>
<dbReference type="EMBL" id="CP090896">
    <property type="protein sequence ID" value="ULT82886.1"/>
    <property type="molecule type" value="Genomic_DNA"/>
</dbReference>
<evidence type="ECO:0000313" key="1">
    <source>
        <dbReference type="EMBL" id="ULT82886.1"/>
    </source>
</evidence>
<proteinExistence type="predicted"/>